<organism evidence="9 10">
    <name type="scientific">Rhodopirellula maiorica SM1</name>
    <dbReference type="NCBI Taxonomy" id="1265738"/>
    <lineage>
        <taxon>Bacteria</taxon>
        <taxon>Pseudomonadati</taxon>
        <taxon>Planctomycetota</taxon>
        <taxon>Planctomycetia</taxon>
        <taxon>Pirellulales</taxon>
        <taxon>Pirellulaceae</taxon>
        <taxon>Novipirellula</taxon>
    </lineage>
</organism>
<feature type="transmembrane region" description="Helical" evidence="7">
    <location>
        <begin position="313"/>
        <end position="338"/>
    </location>
</feature>
<feature type="transmembrane region" description="Helical" evidence="7">
    <location>
        <begin position="238"/>
        <end position="258"/>
    </location>
</feature>
<dbReference type="GO" id="GO:0005737">
    <property type="term" value="C:cytoplasm"/>
    <property type="evidence" value="ECO:0007669"/>
    <property type="project" value="TreeGrafter"/>
</dbReference>
<evidence type="ECO:0000313" key="10">
    <source>
        <dbReference type="Proteomes" id="UP000011991"/>
    </source>
</evidence>
<dbReference type="AlphaFoldDB" id="M5RM96"/>
<evidence type="ECO:0000256" key="7">
    <source>
        <dbReference type="SAM" id="Phobius"/>
    </source>
</evidence>
<dbReference type="GO" id="GO:0016020">
    <property type="term" value="C:membrane"/>
    <property type="evidence" value="ECO:0007669"/>
    <property type="project" value="InterPro"/>
</dbReference>
<keyword evidence="10" id="KW-1185">Reference proteome</keyword>
<evidence type="ECO:0000256" key="2">
    <source>
        <dbReference type="ARBA" id="ARBA00004127"/>
    </source>
</evidence>
<dbReference type="PANTHER" id="PTHR13325">
    <property type="entry name" value="PROTEASE M50 MEMBRANE-BOUND TRANSCRIPTION FACTOR SITE 2 PROTEASE"/>
    <property type="match status" value="1"/>
</dbReference>
<keyword evidence="5 7" id="KW-1133">Transmembrane helix</keyword>
<name>M5RM96_9BACT</name>
<dbReference type="EMBL" id="ANOG01000372">
    <property type="protein sequence ID" value="EMI20448.1"/>
    <property type="molecule type" value="Genomic_DNA"/>
</dbReference>
<reference evidence="9 10" key="1">
    <citation type="journal article" date="2013" name="Mar. Genomics">
        <title>Expression of sulfatases in Rhodopirellula baltica and the diversity of sulfatases in the genus Rhodopirellula.</title>
        <authorList>
            <person name="Wegner C.E."/>
            <person name="Richter-Heitmann T."/>
            <person name="Klindworth A."/>
            <person name="Klockow C."/>
            <person name="Richter M."/>
            <person name="Achstetter T."/>
            <person name="Glockner F.O."/>
            <person name="Harder J."/>
        </authorList>
    </citation>
    <scope>NUCLEOTIDE SEQUENCE [LARGE SCALE GENOMIC DNA]</scope>
    <source>
        <strain evidence="9 10">SM1</strain>
    </source>
</reference>
<protein>
    <submittedName>
        <fullName evidence="9">Membrane protein</fullName>
    </submittedName>
</protein>
<feature type="transmembrane region" description="Helical" evidence="7">
    <location>
        <begin position="108"/>
        <end position="129"/>
    </location>
</feature>
<accession>M5RM96</accession>
<proteinExistence type="inferred from homology"/>
<dbReference type="GO" id="GO:0012505">
    <property type="term" value="C:endomembrane system"/>
    <property type="evidence" value="ECO:0007669"/>
    <property type="project" value="UniProtKB-SubCell"/>
</dbReference>
<dbReference type="PATRIC" id="fig|1265738.3.peg.2639"/>
<comment type="similarity">
    <text evidence="3">Belongs to the peptidase M50B family.</text>
</comment>
<comment type="cofactor">
    <cofactor evidence="1">
        <name>Zn(2+)</name>
        <dbReference type="ChEBI" id="CHEBI:29105"/>
    </cofactor>
</comment>
<feature type="transmembrane region" description="Helical" evidence="7">
    <location>
        <begin position="384"/>
        <end position="404"/>
    </location>
</feature>
<evidence type="ECO:0000256" key="5">
    <source>
        <dbReference type="ARBA" id="ARBA00022989"/>
    </source>
</evidence>
<dbReference type="Proteomes" id="UP000011991">
    <property type="component" value="Unassembled WGS sequence"/>
</dbReference>
<dbReference type="PANTHER" id="PTHR13325:SF3">
    <property type="entry name" value="MEMBRANE-BOUND TRANSCRIPTION FACTOR SITE-2 PROTEASE"/>
    <property type="match status" value="1"/>
</dbReference>
<keyword evidence="6 7" id="KW-0472">Membrane</keyword>
<keyword evidence="4 7" id="KW-0812">Transmembrane</keyword>
<sequence length="671" mass="74054">MSSTPATEPPRSSLRSDLDSIRIDEGQRAARLVIDDVSGRFSRISERAWQQLCRRDAGPMLWKQAHQAGWTRTRSSIASRRFSLLAIRIPIGSIDGIANWMAGYSGVLFAPIAIMLWSAVIVAALLLAISRSPQWIHGLQNLPYFLSATHSLLIAATFLATKTVHELAHAVMCRRMGARSKSVGIFLFCGVPSPYCDVTDVWRLPSAIRRAAVMLAGIYVELIIAAIATFVWCAANDPAIRLLAMNLMIVCGVSTVLFNANPLMRYDGYFVLMDWVRSTNLRREARDCFQATVTSRIAGAAYGRFRRHDFRGIALSIYHAASLGYRSLILIAIATLLLSVADAIHLRFVAVVIVTLAATAMLLRQIKSLYVVLRGEGHWMRVRSWRRFVVVLTLVGMLIAVLLIPVPRYRHVVGIVDAADAVNVFLPPDSQIQTVATEVGEHVREKQLLATLANSYELIEQARLDGELRLAELQTIIARRSALDRPQVATKWATLQAAEDSVKMLLNDVHRRLDQTNVVAPVAGTILPPSPRTETTGDASSIWMAGQVGGLADSREPWCRISPQGQRQAIFRIDARDHDKIIKGSEICVHLQNGSTEVFSTEIQSVSAIEIDSQSITQEANYQILCPLPNSDSAEMMDSLGATCSGVIRLPSRAIAADLVYWISEFVRGQI</sequence>
<gene>
    <name evidence="9" type="ORF">RMSM_02623</name>
</gene>
<evidence type="ECO:0000256" key="1">
    <source>
        <dbReference type="ARBA" id="ARBA00001947"/>
    </source>
</evidence>
<evidence type="ECO:0000256" key="4">
    <source>
        <dbReference type="ARBA" id="ARBA00022692"/>
    </source>
</evidence>
<evidence type="ECO:0000259" key="8">
    <source>
        <dbReference type="Pfam" id="PF02163"/>
    </source>
</evidence>
<feature type="transmembrane region" description="Helical" evidence="7">
    <location>
        <begin position="344"/>
        <end position="363"/>
    </location>
</feature>
<feature type="domain" description="Peptidase M50" evidence="8">
    <location>
        <begin position="156"/>
        <end position="407"/>
    </location>
</feature>
<comment type="caution">
    <text evidence="9">The sequence shown here is derived from an EMBL/GenBank/DDBJ whole genome shotgun (WGS) entry which is preliminary data.</text>
</comment>
<dbReference type="GO" id="GO:0004222">
    <property type="term" value="F:metalloendopeptidase activity"/>
    <property type="evidence" value="ECO:0007669"/>
    <property type="project" value="InterPro"/>
</dbReference>
<feature type="transmembrane region" description="Helical" evidence="7">
    <location>
        <begin position="212"/>
        <end position="232"/>
    </location>
</feature>
<evidence type="ECO:0000256" key="3">
    <source>
        <dbReference type="ARBA" id="ARBA00007931"/>
    </source>
</evidence>
<dbReference type="InterPro" id="IPR001193">
    <property type="entry name" value="MBTPS2"/>
</dbReference>
<dbReference type="Pfam" id="PF02163">
    <property type="entry name" value="Peptidase_M50"/>
    <property type="match status" value="1"/>
</dbReference>
<evidence type="ECO:0000256" key="6">
    <source>
        <dbReference type="ARBA" id="ARBA00023136"/>
    </source>
</evidence>
<dbReference type="InterPro" id="IPR008915">
    <property type="entry name" value="Peptidase_M50"/>
</dbReference>
<dbReference type="GO" id="GO:0031293">
    <property type="term" value="P:membrane protein intracellular domain proteolysis"/>
    <property type="evidence" value="ECO:0007669"/>
    <property type="project" value="TreeGrafter"/>
</dbReference>
<evidence type="ECO:0000313" key="9">
    <source>
        <dbReference type="EMBL" id="EMI20448.1"/>
    </source>
</evidence>
<comment type="subcellular location">
    <subcellularLocation>
        <location evidence="2">Endomembrane system</location>
        <topology evidence="2">Multi-pass membrane protein</topology>
    </subcellularLocation>
</comment>